<accession>A0A0P1M2P9</accession>
<dbReference type="STRING" id="1633631.GCA_001442925_01304"/>
<dbReference type="Proteomes" id="UP000182011">
    <property type="component" value="Unassembled WGS sequence"/>
</dbReference>
<dbReference type="OrthoDB" id="230112at2"/>
<dbReference type="Proteomes" id="UP000182200">
    <property type="component" value="Unassembled WGS sequence"/>
</dbReference>
<evidence type="ECO:0008006" key="5">
    <source>
        <dbReference type="Google" id="ProtNLM"/>
    </source>
</evidence>
<dbReference type="EMBL" id="CZVI01000055">
    <property type="protein sequence ID" value="CUS94786.1"/>
    <property type="molecule type" value="Genomic_DNA"/>
</dbReference>
<accession>A0A0P1MGX5</accession>
<sequence length="302" mass="33787">MVKLKIFSFVLLLNFSLAQYKFAIIPFDDLSGFKGKWNLKIEVPRYLGDFILKFYGVEVLPIDSVIGMAKGLDFKDAFLFSELNKKFGVEHIISGKVLTFKISRFTTGFPLMAGYESYNAEVDIEVEIYNALTGERNVIFGILGEVKERGLGLTLLGKPTDRYSEFYSLDFLKFGSNEFNKTIIGEAMRKAGMEFALRLKRYFPEIISGFSEAMDISGTTELKVSLVEGTILQIGKQNIVYVNLGSEDGIVAGMTLFVFDDGEKIGELEVVDVVNEHFSSCKVINSTAEIKKGNKVKARVVK</sequence>
<organism evidence="2 3">
    <name type="scientific">Candidatus Kryptonium thompsonii</name>
    <dbReference type="NCBI Taxonomy" id="1633631"/>
    <lineage>
        <taxon>Bacteria</taxon>
        <taxon>Pseudomonadati</taxon>
        <taxon>Candidatus Kryptoniota</taxon>
        <taxon>Candidatus Kryptonium</taxon>
    </lineage>
</organism>
<accession>A0A0P1LC47</accession>
<dbReference type="AlphaFoldDB" id="A0A0P1LC47"/>
<accession>A0A0P1MUU5</accession>
<evidence type="ECO:0000313" key="3">
    <source>
        <dbReference type="Proteomes" id="UP000182011"/>
    </source>
</evidence>
<dbReference type="EMBL" id="FAOP01000005">
    <property type="protein sequence ID" value="CUU05638.1"/>
    <property type="molecule type" value="Genomic_DNA"/>
</dbReference>
<reference evidence="2 3" key="2">
    <citation type="submission" date="2015-11" db="EMBL/GenBank/DDBJ databases">
        <authorList>
            <person name="Zhang Y."/>
            <person name="Guo Z."/>
        </authorList>
    </citation>
    <scope>NUCLEOTIDE SEQUENCE [LARGE SCALE GENOMIC DNA]</scope>
    <source>
        <strain evidence="2">JGI-4</strain>
    </source>
</reference>
<evidence type="ECO:0000313" key="2">
    <source>
        <dbReference type="EMBL" id="CUU05638.1"/>
    </source>
</evidence>
<keyword evidence="4" id="KW-1185">Reference proteome</keyword>
<accession>A0A0S4N681</accession>
<accession>A0A0P1M0I0</accession>
<protein>
    <recommendedName>
        <fullName evidence="5">Flagellar assembly protein T C-terminal domain-containing protein</fullName>
    </recommendedName>
</protein>
<name>A0A0P1LC47_9BACT</name>
<accession>A0A0P1LYP9</accession>
<evidence type="ECO:0000313" key="1">
    <source>
        <dbReference type="EMBL" id="CUS94786.1"/>
    </source>
</evidence>
<dbReference type="RefSeq" id="WP_047134179.1">
    <property type="nucleotide sequence ID" value="NZ_CZVI01000055.1"/>
</dbReference>
<reference evidence="1 4" key="1">
    <citation type="submission" date="2015-11" db="EMBL/GenBank/DDBJ databases">
        <authorList>
            <person name="Varghese N."/>
        </authorList>
    </citation>
    <scope>NUCLEOTIDE SEQUENCE [LARGE SCALE GENOMIC DNA]</scope>
    <source>
        <strain evidence="1 4">JGI-8</strain>
    </source>
</reference>
<evidence type="ECO:0000313" key="4">
    <source>
        <dbReference type="Proteomes" id="UP000182200"/>
    </source>
</evidence>
<gene>
    <name evidence="2" type="ORF">JGI4_01309</name>
    <name evidence="1" type="ORF">JGI8_02050</name>
</gene>
<proteinExistence type="predicted"/>